<dbReference type="Pfam" id="PF00225">
    <property type="entry name" value="Kinesin"/>
    <property type="match status" value="1"/>
</dbReference>
<evidence type="ECO:0000256" key="9">
    <source>
        <dbReference type="SAM" id="MobiDB-lite"/>
    </source>
</evidence>
<feature type="domain" description="Kinesin motor" evidence="10">
    <location>
        <begin position="69"/>
        <end position="405"/>
    </location>
</feature>
<evidence type="ECO:0000256" key="5">
    <source>
        <dbReference type="ARBA" id="ARBA00023175"/>
    </source>
</evidence>
<feature type="coiled-coil region" evidence="8">
    <location>
        <begin position="1106"/>
        <end position="1140"/>
    </location>
</feature>
<dbReference type="GO" id="GO:0007018">
    <property type="term" value="P:microtubule-based movement"/>
    <property type="evidence" value="ECO:0007669"/>
    <property type="project" value="InterPro"/>
</dbReference>
<dbReference type="PANTHER" id="PTHR37739">
    <property type="entry name" value="KINESIN-LIKE PROTEIN KIN-12D"/>
    <property type="match status" value="1"/>
</dbReference>
<evidence type="ECO:0000256" key="8">
    <source>
        <dbReference type="SAM" id="Coils"/>
    </source>
</evidence>
<dbReference type="InterPro" id="IPR036961">
    <property type="entry name" value="Kinesin_motor_dom_sf"/>
</dbReference>
<keyword evidence="11" id="KW-1185">Reference proteome</keyword>
<dbReference type="PRINTS" id="PR00380">
    <property type="entry name" value="KINESINHEAVY"/>
</dbReference>
<dbReference type="GO" id="GO:0008017">
    <property type="term" value="F:microtubule binding"/>
    <property type="evidence" value="ECO:0007669"/>
    <property type="project" value="InterPro"/>
</dbReference>
<feature type="coiled-coil region" evidence="8">
    <location>
        <begin position="412"/>
        <end position="446"/>
    </location>
</feature>
<reference evidence="12" key="1">
    <citation type="submission" date="2025-08" db="UniProtKB">
        <authorList>
            <consortium name="RefSeq"/>
        </authorList>
    </citation>
    <scope>IDENTIFICATION</scope>
</reference>
<dbReference type="InterPro" id="IPR044986">
    <property type="entry name" value="KIF15/KIN-12"/>
</dbReference>
<name>A0AB40AJD3_DIOCR</name>
<protein>
    <submittedName>
        <fullName evidence="12">Kinesin-like protein KIN-12G</fullName>
    </submittedName>
</protein>
<dbReference type="PROSITE" id="PS00411">
    <property type="entry name" value="KINESIN_MOTOR_1"/>
    <property type="match status" value="1"/>
</dbReference>
<comment type="similarity">
    <text evidence="6">Belongs to the TRAFAC class myosin-kinesin ATPase superfamily. Kinesin family. KIN-12 subfamily.</text>
</comment>
<dbReference type="SMART" id="SM00129">
    <property type="entry name" value="KISc"/>
    <property type="match status" value="1"/>
</dbReference>
<gene>
    <name evidence="12" type="primary">LOC120250216</name>
</gene>
<sequence length="1273" mass="144970">MNRMPAVSEPGSAIRSRLRFQELSSGAESVPMELGGRDSDGDREAPVVAGSSGEGFELQEDPSFLKDNNVQVVIRIRPLSDTEMSLQGNNKCVRQDNCQTITWTGHPESRFTFDLVADENVSQEKLFKVAGVPMVENCMAGYNSCMFAYGQTGSGKTHTMLGDIEGGTRRHSVNCGMTPRVFEYLFSRIQKEKDTQRDEKLQFTCKCSFLEIYNEQILDLLDPSSANLQIREDARKGVYVENLTEFEVSSARDVLQQLVQGAANRKVASTNMNRASSRSHSVFTCVIESKWESQGITHHRFARLNLVDLAGSERQKSSGAEGDRLKEATNINKSLSTLGLVIMNLVSSSKKSLHVPYRDSKLTFLLQDSLGGNSKTTIIANISPSNCCGLETLSTLKFAQRAKFIRNNAIINEDASGDVLTLRLQIQQLKKEVNRLRNLVNDVNENQESESKTACSAGSPGIFKWDGGQGSFSPLTFDKRLSQRKEYEAVLAAAFRRDREKEVTLKAMAAEKQAAEQLATQRTEEVQSLKMRLRFREERIRRLEAVASGKLAAEAHLLQEKEEILKEIEVLRNQVDRNPEVTRFAMDNLRLKEELRRLQSFVEEGEREMMKEQITVLQDKLLEALDWKLMHEKESVQDLTLTWDSAVNEENELLHLQAIQNRREVEALRKNLNFCLEAKEKLERRVDDLESQLEEKRKTTNVPAEASQEPEITEPNFPGINSLSDDQIELKTMVDAIAMASQREAEAHETAIILAKENEEIRMKLKDLIEDNNKLIELYESTAAGCTGKLAQDTVQVESNEGQKNIREEFIMHDDSSHQNLCSDTRDVGYLENQLREMHEENEKLMVLYENAMQEKDEFKRMFFSNELMNVEPKEEICCPEKLVEMDQGNNDQNLGHAEPEEHTEQVEASEEKLQYVQTKLCEARLKLVTSADAIRASALIENGTVEVDQLLQKCETVTQDLQSKQEELTALKFALSEKQERKAVIENKLLAAKSAMENFSSKSHYWEEREFHARARVEACSKPLATKNEELMRLQMQKEEIDAAYLRARQSESDLRSSIDLQKSRFRDAETQRKETERVLFAIDNLDNSEAQVQRGMHFGKASELLKSEEERIKISSDLKQLREKLLVIQKQVSNFRKTSEALDTEIQSLEAGMKSELILLEEAKLGLEKAAKEKEMPSEMRQEGLGHLGKLLVEYQECIFKSDLKEGEIELCQEEIKQKTTNLEDLRLKRRIAVEKLNEMISEKRFNYQKVEEGLRDVEMSLSEAIIAAAK</sequence>
<feature type="compositionally biased region" description="Basic and acidic residues" evidence="9">
    <location>
        <begin position="35"/>
        <end position="45"/>
    </location>
</feature>
<feature type="coiled-coil region" evidence="8">
    <location>
        <begin position="948"/>
        <end position="982"/>
    </location>
</feature>
<evidence type="ECO:0000256" key="2">
    <source>
        <dbReference type="ARBA" id="ARBA00022741"/>
    </source>
</evidence>
<feature type="binding site" evidence="7">
    <location>
        <begin position="150"/>
        <end position="157"/>
    </location>
    <ligand>
        <name>ATP</name>
        <dbReference type="ChEBI" id="CHEBI:30616"/>
    </ligand>
</feature>
<dbReference type="GO" id="GO:0005524">
    <property type="term" value="F:ATP binding"/>
    <property type="evidence" value="ECO:0007669"/>
    <property type="project" value="UniProtKB-UniRule"/>
</dbReference>
<evidence type="ECO:0000256" key="4">
    <source>
        <dbReference type="ARBA" id="ARBA00023054"/>
    </source>
</evidence>
<dbReference type="PROSITE" id="PS50067">
    <property type="entry name" value="KINESIN_MOTOR_2"/>
    <property type="match status" value="1"/>
</dbReference>
<dbReference type="GO" id="GO:0003777">
    <property type="term" value="F:microtubule motor activity"/>
    <property type="evidence" value="ECO:0007669"/>
    <property type="project" value="InterPro"/>
</dbReference>
<evidence type="ECO:0000313" key="11">
    <source>
        <dbReference type="Proteomes" id="UP001515500"/>
    </source>
</evidence>
<dbReference type="InterPro" id="IPR019821">
    <property type="entry name" value="Kinesin_motor_CS"/>
</dbReference>
<keyword evidence="3 7" id="KW-0067">ATP-binding</keyword>
<organism evidence="11 12">
    <name type="scientific">Dioscorea cayennensis subsp. rotundata</name>
    <name type="common">White Guinea yam</name>
    <name type="synonym">Dioscorea rotundata</name>
    <dbReference type="NCBI Taxonomy" id="55577"/>
    <lineage>
        <taxon>Eukaryota</taxon>
        <taxon>Viridiplantae</taxon>
        <taxon>Streptophyta</taxon>
        <taxon>Embryophyta</taxon>
        <taxon>Tracheophyta</taxon>
        <taxon>Spermatophyta</taxon>
        <taxon>Magnoliopsida</taxon>
        <taxon>Liliopsida</taxon>
        <taxon>Dioscoreales</taxon>
        <taxon>Dioscoreaceae</taxon>
        <taxon>Dioscorea</taxon>
    </lineage>
</organism>
<dbReference type="InterPro" id="IPR001752">
    <property type="entry name" value="Kinesin_motor_dom"/>
</dbReference>
<dbReference type="PANTHER" id="PTHR37739:SF14">
    <property type="entry name" value="KINESIN-LIKE PROTEIN KIN-12E"/>
    <property type="match status" value="1"/>
</dbReference>
<keyword evidence="4 8" id="KW-0175">Coiled coil</keyword>
<evidence type="ECO:0000256" key="6">
    <source>
        <dbReference type="ARBA" id="ARBA00034488"/>
    </source>
</evidence>
<dbReference type="FunFam" id="3.40.850.10:FF:000033">
    <property type="entry name" value="Kinesin-like protein KIN-12E"/>
    <property type="match status" value="1"/>
</dbReference>
<proteinExistence type="inferred from homology"/>
<evidence type="ECO:0000256" key="1">
    <source>
        <dbReference type="ARBA" id="ARBA00022701"/>
    </source>
</evidence>
<keyword evidence="2 7" id="KW-0547">Nucleotide-binding</keyword>
<dbReference type="AlphaFoldDB" id="A0AB40AJD3"/>
<keyword evidence="5 7" id="KW-0505">Motor protein</keyword>
<dbReference type="GeneID" id="120250216"/>
<dbReference type="Gene3D" id="3.40.850.10">
    <property type="entry name" value="Kinesin motor domain"/>
    <property type="match status" value="1"/>
</dbReference>
<feature type="coiled-coil region" evidence="8">
    <location>
        <begin position="526"/>
        <end position="608"/>
    </location>
</feature>
<feature type="region of interest" description="Disordered" evidence="9">
    <location>
        <begin position="1"/>
        <end position="49"/>
    </location>
</feature>
<dbReference type="Proteomes" id="UP001515500">
    <property type="component" value="Chromosome 19"/>
</dbReference>
<feature type="coiled-coil region" evidence="8">
    <location>
        <begin position="831"/>
        <end position="862"/>
    </location>
</feature>
<dbReference type="SUPFAM" id="SSF52540">
    <property type="entry name" value="P-loop containing nucleoside triphosphate hydrolases"/>
    <property type="match status" value="1"/>
</dbReference>
<evidence type="ECO:0000256" key="7">
    <source>
        <dbReference type="PROSITE-ProRule" id="PRU00283"/>
    </source>
</evidence>
<evidence type="ECO:0000259" key="10">
    <source>
        <dbReference type="PROSITE" id="PS50067"/>
    </source>
</evidence>
<feature type="coiled-coil region" evidence="8">
    <location>
        <begin position="1211"/>
        <end position="1245"/>
    </location>
</feature>
<accession>A0AB40AJD3</accession>
<evidence type="ECO:0000256" key="3">
    <source>
        <dbReference type="ARBA" id="ARBA00022840"/>
    </source>
</evidence>
<evidence type="ECO:0000313" key="12">
    <source>
        <dbReference type="RefSeq" id="XP_039114943.1"/>
    </source>
</evidence>
<dbReference type="RefSeq" id="XP_039114943.1">
    <property type="nucleotide sequence ID" value="XM_039259009.1"/>
</dbReference>
<feature type="region of interest" description="Disordered" evidence="9">
    <location>
        <begin position="691"/>
        <end position="720"/>
    </location>
</feature>
<dbReference type="GO" id="GO:0005874">
    <property type="term" value="C:microtubule"/>
    <property type="evidence" value="ECO:0007669"/>
    <property type="project" value="UniProtKB-KW"/>
</dbReference>
<keyword evidence="1" id="KW-0493">Microtubule</keyword>
<dbReference type="InterPro" id="IPR027417">
    <property type="entry name" value="P-loop_NTPase"/>
</dbReference>